<comment type="caution">
    <text evidence="4">The sequence shown here is derived from an EMBL/GenBank/DDBJ whole genome shotgun (WGS) entry which is preliminary data.</text>
</comment>
<dbReference type="RefSeq" id="WP_093854225.1">
    <property type="nucleotide sequence ID" value="NZ_JAVRER010000018.1"/>
</dbReference>
<evidence type="ECO:0000259" key="3">
    <source>
        <dbReference type="PROSITE" id="PS51186"/>
    </source>
</evidence>
<accession>A0ABD5E7B4</accession>
<evidence type="ECO:0000313" key="5">
    <source>
        <dbReference type="Proteomes" id="UP001183607"/>
    </source>
</evidence>
<keyword evidence="2" id="KW-0012">Acyltransferase</keyword>
<evidence type="ECO:0000256" key="2">
    <source>
        <dbReference type="ARBA" id="ARBA00023315"/>
    </source>
</evidence>
<protein>
    <submittedName>
        <fullName evidence="4">GNAT family N-acetyltransferase</fullName>
    </submittedName>
</protein>
<dbReference type="PROSITE" id="PS51186">
    <property type="entry name" value="GNAT"/>
    <property type="match status" value="1"/>
</dbReference>
<evidence type="ECO:0000256" key="1">
    <source>
        <dbReference type="ARBA" id="ARBA00022679"/>
    </source>
</evidence>
<dbReference type="EMBL" id="JAVRER010000018">
    <property type="protein sequence ID" value="MDT0416548.1"/>
    <property type="molecule type" value="Genomic_DNA"/>
</dbReference>
<dbReference type="SUPFAM" id="SSF55729">
    <property type="entry name" value="Acyl-CoA N-acyltransferases (Nat)"/>
    <property type="match status" value="1"/>
</dbReference>
<sequence>MTFVNPSTSPAVPSPGLLVQSATAEQLRRRPRVVETPGFVAGFQADDPNPYLNYATPLPGAEPATADVAALVDAFRTRELMPRLEFVPAAAPAVAPALLAAGFTVEAEHDFLVCTPETYTPTENRLVTQSPADDEEFAALDAALSASFGGPGTASPEGVARLRRTSEGGGAVRYVRAADGSCAGGASCTAPALGTAELSGVGTRPTHRRRGVAAAVVSALTADMFARGAASVWLEFSGDDSRRVYERLGYRPLGTRLYLRLAPEDGPAGDRG</sequence>
<proteinExistence type="predicted"/>
<dbReference type="InterPro" id="IPR016181">
    <property type="entry name" value="Acyl_CoA_acyltransferase"/>
</dbReference>
<name>A0ABD5E7B4_9ACTN</name>
<dbReference type="Pfam" id="PF00583">
    <property type="entry name" value="Acetyltransf_1"/>
    <property type="match status" value="1"/>
</dbReference>
<dbReference type="PANTHER" id="PTHR43877">
    <property type="entry name" value="AMINOALKYLPHOSPHONATE N-ACETYLTRANSFERASE-RELATED-RELATED"/>
    <property type="match status" value="1"/>
</dbReference>
<evidence type="ECO:0000313" key="4">
    <source>
        <dbReference type="EMBL" id="MDT0416548.1"/>
    </source>
</evidence>
<gene>
    <name evidence="4" type="ORF">RM574_13735</name>
</gene>
<dbReference type="InterPro" id="IPR050832">
    <property type="entry name" value="Bact_Acetyltransf"/>
</dbReference>
<dbReference type="GO" id="GO:0016746">
    <property type="term" value="F:acyltransferase activity"/>
    <property type="evidence" value="ECO:0007669"/>
    <property type="project" value="UniProtKB-KW"/>
</dbReference>
<keyword evidence="1" id="KW-0808">Transferase</keyword>
<reference evidence="5" key="1">
    <citation type="submission" date="2023-07" db="EMBL/GenBank/DDBJ databases">
        <title>30 novel species of actinomycetes from the DSMZ collection.</title>
        <authorList>
            <person name="Nouioui I."/>
        </authorList>
    </citation>
    <scope>NUCLEOTIDE SEQUENCE [LARGE SCALE GENOMIC DNA]</scope>
    <source>
        <strain evidence="5">DSM 41982</strain>
    </source>
</reference>
<dbReference type="Gene3D" id="3.40.630.30">
    <property type="match status" value="1"/>
</dbReference>
<dbReference type="Proteomes" id="UP001183607">
    <property type="component" value="Unassembled WGS sequence"/>
</dbReference>
<organism evidence="4 5">
    <name type="scientific">Streptomyces evansiae</name>
    <dbReference type="NCBI Taxonomy" id="3075535"/>
    <lineage>
        <taxon>Bacteria</taxon>
        <taxon>Bacillati</taxon>
        <taxon>Actinomycetota</taxon>
        <taxon>Actinomycetes</taxon>
        <taxon>Kitasatosporales</taxon>
        <taxon>Streptomycetaceae</taxon>
        <taxon>Streptomyces</taxon>
    </lineage>
</organism>
<dbReference type="AlphaFoldDB" id="A0ABD5E7B4"/>
<feature type="domain" description="N-acetyltransferase" evidence="3">
    <location>
        <begin position="127"/>
        <end position="272"/>
    </location>
</feature>
<dbReference type="CDD" id="cd04301">
    <property type="entry name" value="NAT_SF"/>
    <property type="match status" value="1"/>
</dbReference>
<dbReference type="InterPro" id="IPR000182">
    <property type="entry name" value="GNAT_dom"/>
</dbReference>